<dbReference type="InterPro" id="IPR011444">
    <property type="entry name" value="DUF1549"/>
</dbReference>
<feature type="domain" description="DUF1549" evidence="1">
    <location>
        <begin position="340"/>
        <end position="521"/>
    </location>
</feature>
<dbReference type="EMBL" id="JACEFB010000004">
    <property type="protein sequence ID" value="MBA2226094.1"/>
    <property type="molecule type" value="Genomic_DNA"/>
</dbReference>
<evidence type="ECO:0000259" key="2">
    <source>
        <dbReference type="Pfam" id="PF07587"/>
    </source>
</evidence>
<keyword evidence="4" id="KW-1185">Reference proteome</keyword>
<dbReference type="AlphaFoldDB" id="A0A7V8VDK8"/>
<reference evidence="3 4" key="1">
    <citation type="submission" date="2020-07" db="EMBL/GenBank/DDBJ databases">
        <title>Thermogemmata thermophila gen. nov., sp. nov., a novel moderate thermophilic planctomycete from a Kamchatka hot spring.</title>
        <authorList>
            <person name="Elcheninov A.G."/>
            <person name="Podosokorskaya O.A."/>
            <person name="Kovaleva O.L."/>
            <person name="Novikov A."/>
            <person name="Bonch-Osmolovskaya E.A."/>
            <person name="Toshchakov S.V."/>
            <person name="Kublanov I.V."/>
        </authorList>
    </citation>
    <scope>NUCLEOTIDE SEQUENCE [LARGE SCALE GENOMIC DNA]</scope>
    <source>
        <strain evidence="3 4">2918</strain>
    </source>
</reference>
<dbReference type="Pfam" id="PF07583">
    <property type="entry name" value="PSCyt2"/>
    <property type="match status" value="1"/>
</dbReference>
<dbReference type="SUPFAM" id="SSF49373">
    <property type="entry name" value="Invasin/intimin cell-adhesion fragments"/>
    <property type="match status" value="1"/>
</dbReference>
<name>A0A7V8VDK8_9BACT</name>
<organism evidence="3 4">
    <name type="scientific">Thermogemmata fonticola</name>
    <dbReference type="NCBI Taxonomy" id="2755323"/>
    <lineage>
        <taxon>Bacteria</taxon>
        <taxon>Pseudomonadati</taxon>
        <taxon>Planctomycetota</taxon>
        <taxon>Planctomycetia</taxon>
        <taxon>Gemmatales</taxon>
        <taxon>Gemmataceae</taxon>
        <taxon>Thermogemmata</taxon>
    </lineage>
</organism>
<proteinExistence type="predicted"/>
<comment type="caution">
    <text evidence="3">The sequence shown here is derived from an EMBL/GenBank/DDBJ whole genome shotgun (WGS) entry which is preliminary data.</text>
</comment>
<feature type="domain" description="DUF1553" evidence="2">
    <location>
        <begin position="577"/>
        <end position="804"/>
    </location>
</feature>
<evidence type="ECO:0000259" key="1">
    <source>
        <dbReference type="Pfam" id="PF07583"/>
    </source>
</evidence>
<dbReference type="PANTHER" id="PTHR35889">
    <property type="entry name" value="CYCLOINULO-OLIGOSACCHARIDE FRUCTANOTRANSFERASE-RELATED"/>
    <property type="match status" value="1"/>
</dbReference>
<dbReference type="InterPro" id="IPR008964">
    <property type="entry name" value="Invasin/intimin_cell_adhesion"/>
</dbReference>
<dbReference type="Pfam" id="PF07587">
    <property type="entry name" value="PSD1"/>
    <property type="match status" value="1"/>
</dbReference>
<dbReference type="PANTHER" id="PTHR35889:SF3">
    <property type="entry name" value="F-BOX DOMAIN-CONTAINING PROTEIN"/>
    <property type="match status" value="1"/>
</dbReference>
<gene>
    <name evidence="3" type="ORF">H0921_07950</name>
</gene>
<dbReference type="Gene3D" id="2.60.40.1080">
    <property type="match status" value="2"/>
</dbReference>
<accession>A0A7V8VDK8</accession>
<dbReference type="RefSeq" id="WP_194537524.1">
    <property type="nucleotide sequence ID" value="NZ_JACEFB010000004.1"/>
</dbReference>
<evidence type="ECO:0000313" key="3">
    <source>
        <dbReference type="EMBL" id="MBA2226094.1"/>
    </source>
</evidence>
<dbReference type="InterPro" id="IPR022655">
    <property type="entry name" value="DUF1553"/>
</dbReference>
<evidence type="ECO:0000313" key="4">
    <source>
        <dbReference type="Proteomes" id="UP000542342"/>
    </source>
</evidence>
<dbReference type="Proteomes" id="UP000542342">
    <property type="component" value="Unassembled WGS sequence"/>
</dbReference>
<protein>
    <submittedName>
        <fullName evidence="3">DUF1553 domain-containing protein</fullName>
    </submittedName>
</protein>
<sequence>MDRRVLSAGVAAVLWLGSLGWSWGAPPREAEERQRVIGQPVRLVVAPEAVTLQGRRSAQQVLVSGQYADGSVRDLTHAAAVRVEPAGIVEVQEGLFLRPRQNGSATLIVQAGSQTVRLPVTVQGMEQDQPVSFRRDVVAALNVGGCNMGACHGTPSGKNGFRLSLRGDDPSFDYAQLTREQFGRRTGRHNAEQSLIFLKGVGRVPHEGGQRFSPSSLAAEMLLAWLSEGLRDDPANLPPLQEVRVQPGPRVQTAPARWQQLAVLARFADGHQRDVTRLSNYSSSDPSIAEVSPNGLVEFKRGGEVAILVRYLDQLVSVRLTYLEPKEGFRWPNPPEHNFIDKHVYAKLRQMNLAPSELSRDGDFVRRVYLDVLGRLPTVAETQAFLQDRDPRKREKLIDQLLEMPEFADFWALKWADVLRSSRKTIQLKGSQGLQAWLRGHLLRNTPWDEVVRELLTATGNTFSHPPANYYRVARDPQSLAETTAQLFFGIRLQCAKCHNHPFERWTQDDYYGFAAWFARVKLRPEPVLGSRPNGPPAAEVVYVERSGEVTQPRSGRVMKPRFLGAGEKEVDPSQDRRDLLAAWLTAPDNPFFARSVVNRVWFHLMGKGIVDPVDDFRDSNPPSNDELLRALAADFAAHKYDLKHLIRTILKSRTYQLSAQPNEFNADDDKYFSKAVTKLLTAEQLLDALCDLTGVPEKFAGLPLGTRAVQLPDGEVNHPFLKAFGQPARELACECERESEGNLGQALQLINGPTVNEKVRNPNNRLGKLLAANASDEAILDELYLAAYCRLPTAEERSKVQEHLRKNPDRRKAWEDVLWAIINTREFLFRH</sequence>